<evidence type="ECO:0000256" key="8">
    <source>
        <dbReference type="ARBA" id="ARBA00023285"/>
    </source>
</evidence>
<dbReference type="GO" id="GO:0009073">
    <property type="term" value="P:aromatic amino acid family biosynthetic process"/>
    <property type="evidence" value="ECO:0007669"/>
    <property type="project" value="UniProtKB-KW"/>
</dbReference>
<dbReference type="Pfam" id="PF24621">
    <property type="entry name" value="DHQS_C"/>
    <property type="match status" value="1"/>
</dbReference>
<organism evidence="14">
    <name type="scientific">freshwater metagenome</name>
    <dbReference type="NCBI Taxonomy" id="449393"/>
    <lineage>
        <taxon>unclassified sequences</taxon>
        <taxon>metagenomes</taxon>
        <taxon>ecological metagenomes</taxon>
    </lineage>
</organism>
<dbReference type="PANTHER" id="PTHR43622:SF7">
    <property type="entry name" value="3-DEHYDROQUINATE SYNTHASE, CHLOROPLASTIC"/>
    <property type="match status" value="1"/>
</dbReference>
<dbReference type="SUPFAM" id="SSF56796">
    <property type="entry name" value="Dehydroquinate synthase-like"/>
    <property type="match status" value="1"/>
</dbReference>
<dbReference type="InterPro" id="IPR050071">
    <property type="entry name" value="Dehydroquinate_synthase"/>
</dbReference>
<gene>
    <name evidence="12" type="ORF">UFOPK2656_01899</name>
    <name evidence="13" type="ORF">UFOPK3099_02896</name>
    <name evidence="14" type="ORF">UFOPK3651_02125</name>
    <name evidence="15" type="ORF">UFOPK3931_03265</name>
    <name evidence="11" type="ORF">UFOPK4189_02251</name>
</gene>
<evidence type="ECO:0000256" key="4">
    <source>
        <dbReference type="ARBA" id="ARBA00022723"/>
    </source>
</evidence>
<dbReference type="CDD" id="cd08195">
    <property type="entry name" value="DHQS"/>
    <property type="match status" value="1"/>
</dbReference>
<dbReference type="GO" id="GO:0008652">
    <property type="term" value="P:amino acid biosynthetic process"/>
    <property type="evidence" value="ECO:0007669"/>
    <property type="project" value="UniProtKB-KW"/>
</dbReference>
<sequence length="340" mass="35831">MITVHVPLGDRSYDVLVGHGARRELAALLPATAKRAAIVTQAGIPLQVELGIPSETFVIGDGERYKSMATIETLCRGFAGMGLTRNDVVVGVGGGMVTDVAGFAASAWHRGIPVVHVSTTLLGMVDAAIGGKTGVNLEAIDGVGGKNLVGAYWQPSGVICDLDALSTLSPRELRCGRGEMAKYHFLTGDDLLSMAEPERIARCVQIKAEVVAGDEREGGRRALLNYGHTLAHALEIETEYEIAHGEAVGVGLIYAAHLARRLGRINDARVQQHYDVVEGAYELDGSLPGGLHPQQLVRLMGLDKKVLDGGLTFVLDSDRGVEVVKGVSPEAALAALADMG</sequence>
<dbReference type="Gene3D" id="3.40.50.1970">
    <property type="match status" value="1"/>
</dbReference>
<evidence type="ECO:0000313" key="12">
    <source>
        <dbReference type="EMBL" id="CAB4727760.1"/>
    </source>
</evidence>
<dbReference type="EMBL" id="CAFBMT010000012">
    <property type="protein sequence ID" value="CAB4940437.1"/>
    <property type="molecule type" value="Genomic_DNA"/>
</dbReference>
<evidence type="ECO:0000256" key="6">
    <source>
        <dbReference type="ARBA" id="ARBA00023141"/>
    </source>
</evidence>
<reference evidence="14" key="1">
    <citation type="submission" date="2020-05" db="EMBL/GenBank/DDBJ databases">
        <authorList>
            <person name="Chiriac C."/>
            <person name="Salcher M."/>
            <person name="Ghai R."/>
            <person name="Kavagutti S V."/>
        </authorList>
    </citation>
    <scope>NUCLEOTIDE SEQUENCE</scope>
</reference>
<dbReference type="Pfam" id="PF01761">
    <property type="entry name" value="DHQ_synthase"/>
    <property type="match status" value="1"/>
</dbReference>
<evidence type="ECO:0000256" key="1">
    <source>
        <dbReference type="ARBA" id="ARBA00001911"/>
    </source>
</evidence>
<dbReference type="EMBL" id="CAESGF010000014">
    <property type="protein sequence ID" value="CAB4364490.1"/>
    <property type="molecule type" value="Genomic_DNA"/>
</dbReference>
<dbReference type="EMBL" id="CAFAAV010000340">
    <property type="protein sequence ID" value="CAB4835835.1"/>
    <property type="molecule type" value="Genomic_DNA"/>
</dbReference>
<dbReference type="EMBL" id="CAEZYF010000011">
    <property type="protein sequence ID" value="CAB4727760.1"/>
    <property type="molecule type" value="Genomic_DNA"/>
</dbReference>
<evidence type="ECO:0000313" key="14">
    <source>
        <dbReference type="EMBL" id="CAB4940437.1"/>
    </source>
</evidence>
<name>A0A6J7JCG4_9ZZZZ</name>
<keyword evidence="3" id="KW-0028">Amino-acid biosynthesis</keyword>
<evidence type="ECO:0000313" key="15">
    <source>
        <dbReference type="EMBL" id="CAB5019476.1"/>
    </source>
</evidence>
<keyword evidence="8" id="KW-0170">Cobalt</keyword>
<accession>A0A6J7JCG4</accession>
<dbReference type="InterPro" id="IPR056179">
    <property type="entry name" value="DHQS_C"/>
</dbReference>
<keyword evidence="4" id="KW-0479">Metal-binding</keyword>
<dbReference type="PIRSF" id="PIRSF001455">
    <property type="entry name" value="DHQ_synth"/>
    <property type="match status" value="1"/>
</dbReference>
<evidence type="ECO:0000313" key="11">
    <source>
        <dbReference type="EMBL" id="CAB4364490.1"/>
    </source>
</evidence>
<dbReference type="Gene3D" id="1.20.1090.10">
    <property type="entry name" value="Dehydroquinate synthase-like - alpha domain"/>
    <property type="match status" value="1"/>
</dbReference>
<dbReference type="InterPro" id="IPR030960">
    <property type="entry name" value="DHQS/DOIS_N"/>
</dbReference>
<dbReference type="PANTHER" id="PTHR43622">
    <property type="entry name" value="3-DEHYDROQUINATE SYNTHASE"/>
    <property type="match status" value="1"/>
</dbReference>
<evidence type="ECO:0000256" key="2">
    <source>
        <dbReference type="ARBA" id="ARBA00001941"/>
    </source>
</evidence>
<dbReference type="GO" id="GO:0003856">
    <property type="term" value="F:3-dehydroquinate synthase activity"/>
    <property type="evidence" value="ECO:0007669"/>
    <property type="project" value="TreeGrafter"/>
</dbReference>
<feature type="domain" description="3-dehydroquinate synthase N-terminal" evidence="9">
    <location>
        <begin position="57"/>
        <end position="174"/>
    </location>
</feature>
<evidence type="ECO:0000256" key="3">
    <source>
        <dbReference type="ARBA" id="ARBA00022605"/>
    </source>
</evidence>
<keyword evidence="5" id="KW-0520">NAD</keyword>
<evidence type="ECO:0000259" key="10">
    <source>
        <dbReference type="Pfam" id="PF24621"/>
    </source>
</evidence>
<comment type="cofactor">
    <cofactor evidence="2">
        <name>Co(2+)</name>
        <dbReference type="ChEBI" id="CHEBI:48828"/>
    </cofactor>
</comment>
<dbReference type="AlphaFoldDB" id="A0A6J7JCG4"/>
<dbReference type="EMBL" id="CAFBOL010000156">
    <property type="protein sequence ID" value="CAB5019476.1"/>
    <property type="molecule type" value="Genomic_DNA"/>
</dbReference>
<comment type="cofactor">
    <cofactor evidence="1">
        <name>NAD(+)</name>
        <dbReference type="ChEBI" id="CHEBI:57540"/>
    </cofactor>
</comment>
<dbReference type="InterPro" id="IPR030963">
    <property type="entry name" value="DHQ_synth_fam"/>
</dbReference>
<evidence type="ECO:0000256" key="5">
    <source>
        <dbReference type="ARBA" id="ARBA00023027"/>
    </source>
</evidence>
<keyword evidence="7" id="KW-0456">Lyase</keyword>
<dbReference type="GO" id="GO:0046872">
    <property type="term" value="F:metal ion binding"/>
    <property type="evidence" value="ECO:0007669"/>
    <property type="project" value="UniProtKB-KW"/>
</dbReference>
<evidence type="ECO:0000256" key="7">
    <source>
        <dbReference type="ARBA" id="ARBA00023239"/>
    </source>
</evidence>
<feature type="domain" description="3-dehydroquinate synthase C-terminal" evidence="10">
    <location>
        <begin position="197"/>
        <end position="306"/>
    </location>
</feature>
<protein>
    <submittedName>
        <fullName evidence="14">Unannotated protein</fullName>
    </submittedName>
</protein>
<evidence type="ECO:0000313" key="13">
    <source>
        <dbReference type="EMBL" id="CAB4835835.1"/>
    </source>
</evidence>
<proteinExistence type="predicted"/>
<keyword evidence="6" id="KW-0057">Aromatic amino acid biosynthesis</keyword>
<evidence type="ECO:0000259" key="9">
    <source>
        <dbReference type="Pfam" id="PF01761"/>
    </source>
</evidence>